<dbReference type="EMBL" id="MT143321">
    <property type="protein sequence ID" value="QJA95524.1"/>
    <property type="molecule type" value="Genomic_DNA"/>
</dbReference>
<proteinExistence type="predicted"/>
<keyword evidence="1" id="KW-0812">Transmembrane</keyword>
<evidence type="ECO:0000256" key="1">
    <source>
        <dbReference type="SAM" id="Phobius"/>
    </source>
</evidence>
<protein>
    <submittedName>
        <fullName evidence="2">Uncharacterized protein</fullName>
    </submittedName>
</protein>
<feature type="transmembrane region" description="Helical" evidence="1">
    <location>
        <begin position="45"/>
        <end position="66"/>
    </location>
</feature>
<gene>
    <name evidence="2" type="ORF">MM415B05316_0007</name>
</gene>
<dbReference type="AlphaFoldDB" id="A0A6M3LPY4"/>
<keyword evidence="1" id="KW-0472">Membrane</keyword>
<name>A0A6M3LPY4_9ZZZZ</name>
<keyword evidence="1" id="KW-1133">Transmembrane helix</keyword>
<sequence>MEQARLPMTDYYKRRIDGLIDNRLTSIEHQQELQQKTLTRLESRINYLFGAIGVLIVIVNLLAPIVTKLIP</sequence>
<reference evidence="2" key="1">
    <citation type="submission" date="2020-03" db="EMBL/GenBank/DDBJ databases">
        <title>The deep terrestrial virosphere.</title>
        <authorList>
            <person name="Holmfeldt K."/>
            <person name="Nilsson E."/>
            <person name="Simone D."/>
            <person name="Lopez-Fernandez M."/>
            <person name="Wu X."/>
            <person name="de Brujin I."/>
            <person name="Lundin D."/>
            <person name="Andersson A."/>
            <person name="Bertilsson S."/>
            <person name="Dopson M."/>
        </authorList>
    </citation>
    <scope>NUCLEOTIDE SEQUENCE</scope>
    <source>
        <strain evidence="2">MM415B05316</strain>
    </source>
</reference>
<evidence type="ECO:0000313" key="2">
    <source>
        <dbReference type="EMBL" id="QJA95524.1"/>
    </source>
</evidence>
<organism evidence="2">
    <name type="scientific">viral metagenome</name>
    <dbReference type="NCBI Taxonomy" id="1070528"/>
    <lineage>
        <taxon>unclassified sequences</taxon>
        <taxon>metagenomes</taxon>
        <taxon>organismal metagenomes</taxon>
    </lineage>
</organism>
<accession>A0A6M3LPY4</accession>